<accession>W2TFZ7</accession>
<dbReference type="OrthoDB" id="5863612at2759"/>
<protein>
    <submittedName>
        <fullName evidence="1">Uncharacterized protein</fullName>
    </submittedName>
</protein>
<dbReference type="OMA" id="VCIEISE"/>
<sequence>MHSRGVCSIVKQLYLACGLGVGGFSAIDFVRACAGRDFIKPEGGPVYIRSSEVSEALFNAFCSKAVYMEVCIEISESYYRSIRCPHLREVRPCEPGKQVFTIVDNPRLVVVDIPATVLYPRNEKILRVKKNKVLPQENIEKLKRICPACEIEFYFSTCGLGIGGFSAIDFVRACAGRDFIKPEGGPVYIRSNEVSEALFNAFCSKAVYMEVCIEISESYYRSIRCPHLREVRPCEPGKQVFTIVDNPHLVVVDIPATVLYPRNEKILRVTKNRKLPRENIEKLKKICPACEIEFYTSKCSGLRPITDVDAFIQQCSGQPFIDGAEGVVLEVDLSRQTEEQINGLFANVIEIQICVTIKGSSIKRLVFPKLKQWKACAPGRAALTLIDNYYLESLEFPSCQEGCVDSAIIRNNPRLPRTVIVLITSWCSQCIVEEVKQLYLACGLGIGGFSAIDFVRACAGRDFIKPEGGPVYIRSSEVSEALFNAFCSKAAYMEVCIEISESYYRSIRCPHLREVRPCEPGKQVFTIVDNPRLVVVDIPATVLYPRNEKILFVKKNKYAVGWGRLPMSMHSSSDAADNRTLMEQKEWY</sequence>
<proteinExistence type="predicted"/>
<gene>
    <name evidence="1" type="ORF">NECAME_09388</name>
</gene>
<dbReference type="EMBL" id="KI659213">
    <property type="protein sequence ID" value="ETN80116.1"/>
    <property type="molecule type" value="Genomic_DNA"/>
</dbReference>
<dbReference type="Proteomes" id="UP000053676">
    <property type="component" value="Unassembled WGS sequence"/>
</dbReference>
<name>W2TFZ7_NECAM</name>
<evidence type="ECO:0000313" key="1">
    <source>
        <dbReference type="EMBL" id="ETN80116.1"/>
    </source>
</evidence>
<reference evidence="2" key="1">
    <citation type="journal article" date="2014" name="Nat. Genet.">
        <title>Genome of the human hookworm Necator americanus.</title>
        <authorList>
            <person name="Tang Y.T."/>
            <person name="Gao X."/>
            <person name="Rosa B.A."/>
            <person name="Abubucker S."/>
            <person name="Hallsworth-Pepin K."/>
            <person name="Martin J."/>
            <person name="Tyagi R."/>
            <person name="Heizer E."/>
            <person name="Zhang X."/>
            <person name="Bhonagiri-Palsikar V."/>
            <person name="Minx P."/>
            <person name="Warren W.C."/>
            <person name="Wang Q."/>
            <person name="Zhan B."/>
            <person name="Hotez P.J."/>
            <person name="Sternberg P.W."/>
            <person name="Dougall A."/>
            <person name="Gaze S.T."/>
            <person name="Mulvenna J."/>
            <person name="Sotillo J."/>
            <person name="Ranganathan S."/>
            <person name="Rabelo E.M."/>
            <person name="Wilson R.K."/>
            <person name="Felgner P.L."/>
            <person name="Bethony J."/>
            <person name="Hawdon J.M."/>
            <person name="Gasser R.B."/>
            <person name="Loukas A."/>
            <person name="Mitreva M."/>
        </authorList>
    </citation>
    <scope>NUCLEOTIDE SEQUENCE [LARGE SCALE GENOMIC DNA]</scope>
</reference>
<dbReference type="STRING" id="51031.W2TFZ7"/>
<evidence type="ECO:0000313" key="2">
    <source>
        <dbReference type="Proteomes" id="UP000053676"/>
    </source>
</evidence>
<keyword evidence="2" id="KW-1185">Reference proteome</keyword>
<dbReference type="SUPFAM" id="SSF52058">
    <property type="entry name" value="L domain-like"/>
    <property type="match status" value="1"/>
</dbReference>
<organism evidence="1 2">
    <name type="scientific">Necator americanus</name>
    <name type="common">Human hookworm</name>
    <dbReference type="NCBI Taxonomy" id="51031"/>
    <lineage>
        <taxon>Eukaryota</taxon>
        <taxon>Metazoa</taxon>
        <taxon>Ecdysozoa</taxon>
        <taxon>Nematoda</taxon>
        <taxon>Chromadorea</taxon>
        <taxon>Rhabditida</taxon>
        <taxon>Rhabditina</taxon>
        <taxon>Rhabditomorpha</taxon>
        <taxon>Strongyloidea</taxon>
        <taxon>Ancylostomatidae</taxon>
        <taxon>Bunostominae</taxon>
        <taxon>Necator</taxon>
    </lineage>
</organism>
<dbReference type="AlphaFoldDB" id="W2TFZ7"/>
<dbReference type="KEGG" id="nai:NECAME_09388"/>